<gene>
    <name evidence="4" type="primary">pof7</name>
    <name evidence="4" type="ORF">Cob_v006691</name>
</gene>
<reference evidence="5" key="1">
    <citation type="journal article" date="2013" name="New Phytol.">
        <title>Comparative genomic and transcriptomic analyses reveal the hemibiotrophic stage shift of Colletotrichum fungi.</title>
        <authorList>
            <person name="Gan P."/>
            <person name="Ikeda K."/>
            <person name="Irieda H."/>
            <person name="Narusaka M."/>
            <person name="O'Connell R.J."/>
            <person name="Narusaka Y."/>
            <person name="Takano Y."/>
            <person name="Kubo Y."/>
            <person name="Shirasu K."/>
        </authorList>
    </citation>
    <scope>NUCLEOTIDE SEQUENCE [LARGE SCALE GENOMIC DNA]</scope>
    <source>
        <strain evidence="5">104-T / ATCC 96160 / CBS 514.97 / LARS 414 / MAFF 240422</strain>
    </source>
</reference>
<evidence type="ECO:0000313" key="4">
    <source>
        <dbReference type="EMBL" id="TDZ20535.1"/>
    </source>
</evidence>
<dbReference type="Pfam" id="PF12937">
    <property type="entry name" value="F-box-like"/>
    <property type="match status" value="1"/>
</dbReference>
<dbReference type="PANTHER" id="PTHR12874">
    <property type="entry name" value="F-BOX ONLY PROTEIN 48-RELATED"/>
    <property type="match status" value="1"/>
</dbReference>
<dbReference type="STRING" id="1213857.A0A484FS47"/>
<dbReference type="InterPro" id="IPR045464">
    <property type="entry name" value="Hrt3/FBXO9_C"/>
</dbReference>
<evidence type="ECO:0000259" key="3">
    <source>
        <dbReference type="PROSITE" id="PS50181"/>
    </source>
</evidence>
<dbReference type="PANTHER" id="PTHR12874:SF9">
    <property type="entry name" value="F-BOX ONLY PROTEIN 48"/>
    <property type="match status" value="1"/>
</dbReference>
<dbReference type="GO" id="GO:0019005">
    <property type="term" value="C:SCF ubiquitin ligase complex"/>
    <property type="evidence" value="ECO:0007669"/>
    <property type="project" value="TreeGrafter"/>
</dbReference>
<keyword evidence="1" id="KW-0833">Ubl conjugation pathway</keyword>
<sequence length="545" mass="61112">MAENPPKLDNELESFRQQWRSELQSKKPESKSETSRSKKAEPSSSLKSSAPPESSQSAPKRTQVEEDEEYARSLSFDEAPPSTGGTLEQFEPPKDKKLVSALDHFEEAVEKEAIGNLGDSLKLYRKAFRLDNRVDLAYRKKHFPAAVAKPAQASSANDTVPASAAGKAPEVQQQTMSELIASFSGLAVAAAPPPVEGDPAPPCPIAELPEEILVHVFKDLAVADVGDYVRLSLVCKRFAYIVATEQQIWRRVSMGTEFGFAGMHHHWQKGVSWEPLVEEDEVEDTEFVSMQELQQHREEEKDVTTLALLPELYSSSWQKLWRHRPRIRFNGCYISTVNYIRSGGASANQVTWNSPVHIVTYYRYLRFFRDGTVISLLTTSEPGDVVHYMKKDLLEQHKGGNAAYLPSIIMQNGLKGRWRLSSTLDKPDAPLNEVEGDVFVETEGVGPKYMYRMELSMRSAGKGPRNNKLQWKGFFCYNKLTDDWAEFTLKNDKPFFFSRVKSYGIGLFLMRVHPSVPSGTLNGASRPAAIPLPRQSDPRATPPAN</sequence>
<feature type="domain" description="F-box" evidence="3">
    <location>
        <begin position="202"/>
        <end position="252"/>
    </location>
</feature>
<feature type="compositionally biased region" description="Basic and acidic residues" evidence="2">
    <location>
        <begin position="23"/>
        <end position="41"/>
    </location>
</feature>
<feature type="compositionally biased region" description="Low complexity" evidence="2">
    <location>
        <begin position="42"/>
        <end position="60"/>
    </location>
</feature>
<feature type="region of interest" description="Disordered" evidence="2">
    <location>
        <begin position="149"/>
        <end position="171"/>
    </location>
</feature>
<evidence type="ECO:0000256" key="2">
    <source>
        <dbReference type="SAM" id="MobiDB-lite"/>
    </source>
</evidence>
<comment type="caution">
    <text evidence="4">The sequence shown here is derived from an EMBL/GenBank/DDBJ whole genome shotgun (WGS) entry which is preliminary data.</text>
</comment>
<accession>A0A484FS47</accession>
<organism evidence="4 5">
    <name type="scientific">Colletotrichum orbiculare (strain 104-T / ATCC 96160 / CBS 514.97 / LARS 414 / MAFF 240422)</name>
    <name type="common">Cucumber anthracnose fungus</name>
    <name type="synonym">Colletotrichum lagenarium</name>
    <dbReference type="NCBI Taxonomy" id="1213857"/>
    <lineage>
        <taxon>Eukaryota</taxon>
        <taxon>Fungi</taxon>
        <taxon>Dikarya</taxon>
        <taxon>Ascomycota</taxon>
        <taxon>Pezizomycotina</taxon>
        <taxon>Sordariomycetes</taxon>
        <taxon>Hypocreomycetidae</taxon>
        <taxon>Glomerellales</taxon>
        <taxon>Glomerellaceae</taxon>
        <taxon>Colletotrichum</taxon>
        <taxon>Colletotrichum orbiculare species complex</taxon>
    </lineage>
</organism>
<feature type="region of interest" description="Disordered" evidence="2">
    <location>
        <begin position="1"/>
        <end position="93"/>
    </location>
</feature>
<dbReference type="Pfam" id="PF19270">
    <property type="entry name" value="FBO_C"/>
    <property type="match status" value="1"/>
</dbReference>
<feature type="compositionally biased region" description="Basic and acidic residues" evidence="2">
    <location>
        <begin position="1"/>
        <end position="14"/>
    </location>
</feature>
<name>A0A484FS47_COLOR</name>
<dbReference type="PROSITE" id="PS50181">
    <property type="entry name" value="FBOX"/>
    <property type="match status" value="1"/>
</dbReference>
<proteinExistence type="predicted"/>
<dbReference type="OrthoDB" id="2117972at2759"/>
<dbReference type="InterPro" id="IPR001810">
    <property type="entry name" value="F-box_dom"/>
</dbReference>
<dbReference type="EMBL" id="AMCV02000017">
    <property type="protein sequence ID" value="TDZ20535.1"/>
    <property type="molecule type" value="Genomic_DNA"/>
</dbReference>
<feature type="region of interest" description="Disordered" evidence="2">
    <location>
        <begin position="523"/>
        <end position="545"/>
    </location>
</feature>
<dbReference type="GO" id="GO:0031146">
    <property type="term" value="P:SCF-dependent proteasomal ubiquitin-dependent protein catabolic process"/>
    <property type="evidence" value="ECO:0007669"/>
    <property type="project" value="TreeGrafter"/>
</dbReference>
<dbReference type="Gene3D" id="1.20.1280.50">
    <property type="match status" value="1"/>
</dbReference>
<dbReference type="SUPFAM" id="SSF81383">
    <property type="entry name" value="F-box domain"/>
    <property type="match status" value="1"/>
</dbReference>
<dbReference type="InterPro" id="IPR036047">
    <property type="entry name" value="F-box-like_dom_sf"/>
</dbReference>
<dbReference type="AlphaFoldDB" id="A0A484FS47"/>
<reference evidence="5" key="2">
    <citation type="journal article" date="2019" name="Mol. Plant Microbe Interact.">
        <title>Genome sequence resources for four phytopathogenic fungi from the Colletotrichum orbiculare species complex.</title>
        <authorList>
            <person name="Gan P."/>
            <person name="Tsushima A."/>
            <person name="Narusaka M."/>
            <person name="Narusaka Y."/>
            <person name="Takano Y."/>
            <person name="Kubo Y."/>
            <person name="Shirasu K."/>
        </authorList>
    </citation>
    <scope>GENOME REANNOTATION</scope>
    <source>
        <strain evidence="5">104-T / ATCC 96160 / CBS 514.97 / LARS 414 / MAFF 240422</strain>
    </source>
</reference>
<dbReference type="Proteomes" id="UP000014480">
    <property type="component" value="Unassembled WGS sequence"/>
</dbReference>
<evidence type="ECO:0000313" key="5">
    <source>
        <dbReference type="Proteomes" id="UP000014480"/>
    </source>
</evidence>
<protein>
    <submittedName>
        <fullName evidence="4">F-box protein pof7</fullName>
    </submittedName>
</protein>
<dbReference type="GO" id="GO:0005737">
    <property type="term" value="C:cytoplasm"/>
    <property type="evidence" value="ECO:0007669"/>
    <property type="project" value="TreeGrafter"/>
</dbReference>
<keyword evidence="5" id="KW-1185">Reference proteome</keyword>
<evidence type="ECO:0000256" key="1">
    <source>
        <dbReference type="ARBA" id="ARBA00022786"/>
    </source>
</evidence>